<organism evidence="4 5">
    <name type="scientific">Streptomyces albus</name>
    <dbReference type="NCBI Taxonomy" id="1888"/>
    <lineage>
        <taxon>Bacteria</taxon>
        <taxon>Bacillati</taxon>
        <taxon>Actinomycetota</taxon>
        <taxon>Actinomycetes</taxon>
        <taxon>Kitasatosporales</taxon>
        <taxon>Streptomycetaceae</taxon>
        <taxon>Streptomyces</taxon>
    </lineage>
</organism>
<dbReference type="SUPFAM" id="SSF53383">
    <property type="entry name" value="PLP-dependent transferases"/>
    <property type="match status" value="1"/>
</dbReference>
<dbReference type="InterPro" id="IPR015421">
    <property type="entry name" value="PyrdxlP-dep_Trfase_major"/>
</dbReference>
<evidence type="ECO:0000313" key="4">
    <source>
        <dbReference type="EMBL" id="TGG80423.1"/>
    </source>
</evidence>
<gene>
    <name evidence="4" type="ORF">D8771_21710</name>
</gene>
<dbReference type="CDD" id="cd00616">
    <property type="entry name" value="AHBA_syn"/>
    <property type="match status" value="1"/>
</dbReference>
<protein>
    <submittedName>
        <fullName evidence="4">DegT/DnrJ/EryC1/StrS family aminotransferase</fullName>
    </submittedName>
</protein>
<dbReference type="PIRSF" id="PIRSF000390">
    <property type="entry name" value="PLP_StrS"/>
    <property type="match status" value="1"/>
</dbReference>
<keyword evidence="4" id="KW-0808">Transferase</keyword>
<evidence type="ECO:0000256" key="2">
    <source>
        <dbReference type="ARBA" id="ARBA00037999"/>
    </source>
</evidence>
<evidence type="ECO:0000256" key="3">
    <source>
        <dbReference type="RuleBase" id="RU004508"/>
    </source>
</evidence>
<keyword evidence="4" id="KW-0032">Aminotransferase</keyword>
<dbReference type="EMBL" id="RCIY01000069">
    <property type="protein sequence ID" value="TGG80423.1"/>
    <property type="molecule type" value="Genomic_DNA"/>
</dbReference>
<dbReference type="Pfam" id="PF01041">
    <property type="entry name" value="DegT_DnrJ_EryC1"/>
    <property type="match status" value="1"/>
</dbReference>
<name>A0A6C1CAS5_9ACTN</name>
<dbReference type="GO" id="GO:0030170">
    <property type="term" value="F:pyridoxal phosphate binding"/>
    <property type="evidence" value="ECO:0007669"/>
    <property type="project" value="TreeGrafter"/>
</dbReference>
<reference evidence="4 5" key="1">
    <citation type="submission" date="2018-10" db="EMBL/GenBank/DDBJ databases">
        <title>Isolation of pseudouridimycin from Streptomyces albus DSM 40763.</title>
        <authorList>
            <person name="Rosenqvist P."/>
            <person name="Metsae-Ketelae M."/>
            <person name="Virta P."/>
        </authorList>
    </citation>
    <scope>NUCLEOTIDE SEQUENCE [LARGE SCALE GENOMIC DNA]</scope>
    <source>
        <strain evidence="4 5">DSM 40763</strain>
    </source>
</reference>
<comment type="caution">
    <text evidence="4">The sequence shown here is derived from an EMBL/GenBank/DDBJ whole genome shotgun (WGS) entry which is preliminary data.</text>
</comment>
<dbReference type="AlphaFoldDB" id="A0A6C1CAS5"/>
<dbReference type="InterPro" id="IPR015422">
    <property type="entry name" value="PyrdxlP-dep_Trfase_small"/>
</dbReference>
<dbReference type="Gene3D" id="3.40.640.10">
    <property type="entry name" value="Type I PLP-dependent aspartate aminotransferase-like (Major domain)"/>
    <property type="match status" value="1"/>
</dbReference>
<dbReference type="PANTHER" id="PTHR30244:SF36">
    <property type="entry name" value="3-OXO-GLUCOSE-6-PHOSPHATE:GLUTAMATE AMINOTRANSFERASE"/>
    <property type="match status" value="1"/>
</dbReference>
<proteinExistence type="inferred from homology"/>
<dbReference type="Gene3D" id="3.90.1150.10">
    <property type="entry name" value="Aspartate Aminotransferase, domain 1"/>
    <property type="match status" value="1"/>
</dbReference>
<dbReference type="InterPro" id="IPR015424">
    <property type="entry name" value="PyrdxlP-dep_Trfase"/>
</dbReference>
<evidence type="ECO:0000313" key="5">
    <source>
        <dbReference type="Proteomes" id="UP000298111"/>
    </source>
</evidence>
<keyword evidence="1 3" id="KW-0663">Pyridoxal phosphate</keyword>
<comment type="similarity">
    <text evidence="2 3">Belongs to the DegT/DnrJ/EryC1 family.</text>
</comment>
<accession>A0A6C1CAS5</accession>
<dbReference type="InterPro" id="IPR000653">
    <property type="entry name" value="DegT/StrS_aminotransferase"/>
</dbReference>
<evidence type="ECO:0000256" key="1">
    <source>
        <dbReference type="ARBA" id="ARBA00022898"/>
    </source>
</evidence>
<dbReference type="Proteomes" id="UP000298111">
    <property type="component" value="Unassembled WGS sequence"/>
</dbReference>
<sequence length="411" mass="43932">MGLLVAFGGDLGEVEESSGPPPGSEGVPFFSQAATFGKLWPLIEERINEVFATGKFSHGRQVAAWEQELAAWTGARYAVGVNSGTDALVLLLRACGLQPGDGVLVPVYSFVATASSVVLAGGRPQFVDIDPDTYAMDATAAETAVTPESRFMMPAHLFHQMADMAALGAVATRCGLTLVEDSAEGIGMWQDGRHAGLHGKGGVLSFFPAKTLGALGDAGAVLTDDAEVAHMVAALRHHGRLGPTLGDFSAISTETDVPGHNSKMDDIQAAVLSAKLTRLDEDIARRAELAAAYTERLRDVPGITRLPRVVERPAHEGRSAAVFYVYLIEADDRDRLVAHLTRRGVGTEVYYPTPLHLQPCFARLGHRRGEFPRAEAASARALALPLHPDLDLDEVDRVCATIREFYTGQPT</sequence>
<dbReference type="GO" id="GO:0008483">
    <property type="term" value="F:transaminase activity"/>
    <property type="evidence" value="ECO:0007669"/>
    <property type="project" value="UniProtKB-KW"/>
</dbReference>
<dbReference type="PANTHER" id="PTHR30244">
    <property type="entry name" value="TRANSAMINASE"/>
    <property type="match status" value="1"/>
</dbReference>
<dbReference type="GO" id="GO:0000271">
    <property type="term" value="P:polysaccharide biosynthetic process"/>
    <property type="evidence" value="ECO:0007669"/>
    <property type="project" value="TreeGrafter"/>
</dbReference>